<reference evidence="3" key="1">
    <citation type="submission" date="2022-11" db="UniProtKB">
        <authorList>
            <consortium name="WormBaseParasite"/>
        </authorList>
    </citation>
    <scope>IDENTIFICATION</scope>
</reference>
<feature type="compositionally biased region" description="Polar residues" evidence="1">
    <location>
        <begin position="382"/>
        <end position="394"/>
    </location>
</feature>
<evidence type="ECO:0000256" key="1">
    <source>
        <dbReference type="SAM" id="MobiDB-lite"/>
    </source>
</evidence>
<name>A0A915PTA4_9BILA</name>
<feature type="compositionally biased region" description="Polar residues" evidence="1">
    <location>
        <begin position="17"/>
        <end position="26"/>
    </location>
</feature>
<feature type="region of interest" description="Disordered" evidence="1">
    <location>
        <begin position="92"/>
        <end position="117"/>
    </location>
</feature>
<dbReference type="AlphaFoldDB" id="A0A915PTA4"/>
<dbReference type="Proteomes" id="UP000887581">
    <property type="component" value="Unplaced"/>
</dbReference>
<evidence type="ECO:0000313" key="2">
    <source>
        <dbReference type="Proteomes" id="UP000887581"/>
    </source>
</evidence>
<feature type="region of interest" description="Disordered" evidence="1">
    <location>
        <begin position="1"/>
        <end position="26"/>
    </location>
</feature>
<feature type="region of interest" description="Disordered" evidence="1">
    <location>
        <begin position="51"/>
        <end position="71"/>
    </location>
</feature>
<feature type="compositionally biased region" description="Polar residues" evidence="1">
    <location>
        <begin position="1052"/>
        <end position="1065"/>
    </location>
</feature>
<sequence length="1094" mass="123447">MMSSVDKMYTQHHNGRTNHPSIFQTRPTGNRFKVLVQSYNVLVGLFGDSRSARKTRGKGRTEEENSGFSRESAKQLYNFSIKHQGISVATNETTVGSGDVGKRTKRKPFPDIRGDLRSRPEIEGTCCEHEQPLQSGKRVKKLGFDSTRLLIPNDEVSKTRIMNREKVGHDYEDDAVDVVSSNDDPMTELDVEASVGKAASEFENRRKEELEEGYQQYILSQAQKSISPTKRDIFVDGDIRYGYDGPSGNGVSGVLRLDRKPVPATAPLLTTERTHVRVAKRKQDEAAKHLKERRLQERELLQRDGRGRNSRANRYYYEEEKPVLDVDDVMYAEIGLGDSDFIETTFEEEELIYATDDDLVTADAGEEDGCDSGIDAERVRNQPMQEAQEESSTLPKEDMIEQVNDGVESNDDEAPPELEPQSPAVQKRSAANKHDETANYTDGMGEMQVICVQTPNGTEQFIQLAPGQTLDDDNTLFMTESDNVEASVRHDLRAVEFSFLDSKNICCGLCGEIVLYDLLLSSHIPQHHPEVLEEGVTAFEDVPYETWLKEKLSEEKRRMENNICNIYDDLPSSHNSSRIYRSVSTIRVNPNEMSLNQLITALRRKMFEKLGRAVPVTLVDKQHARCGICNAVVSLNRKFEVVHLVRHFNAWHPSVHQCAGKWKLKKPQQGLGKPLSIQDFAVIDTSLDRGANLQCIWCGMFMTAEALAMHFSEVHPEEVEVPKCNLCLQELVINARLLEKYGDEFDVSMPDEHRIRCGKYGTTHTSEARLHAAIEKRLKLCEEGKNANDVEDDDMVEERATSYVNSRMTFGRRSKPKRQFIMPALRQAAPVNSRYVEAVNDCHWKCKICNGDILAAVISAGAIRHFRTEHPHHLHNMQYELCKTRLERISDGCMEFINPQLIECLVCNMTYMLHRPFNMCRAIRHLRSKHPDLMPEFASNSDSGSSSRRRQSVRDQEHPEGIITDPATIATLKAQYGVDFKKVQALKGVNGEPVYVLLDEGDEIDQETANQLAASVAAGDFDRAKPEVRHEKSVIGDTPATVTKPTSEKTVRGQQTKQVKSSPTKSFGKPNLETGLVNKKQLDEVTEPFIIASD</sequence>
<feature type="region of interest" description="Disordered" evidence="1">
    <location>
        <begin position="362"/>
        <end position="439"/>
    </location>
</feature>
<evidence type="ECO:0000313" key="3">
    <source>
        <dbReference type="WBParaSite" id="sdigi.contig41.g2677.t1"/>
    </source>
</evidence>
<protein>
    <submittedName>
        <fullName evidence="3">C2H2-type domain-containing protein</fullName>
    </submittedName>
</protein>
<accession>A0A915PTA4</accession>
<organism evidence="2 3">
    <name type="scientific">Setaria digitata</name>
    <dbReference type="NCBI Taxonomy" id="48799"/>
    <lineage>
        <taxon>Eukaryota</taxon>
        <taxon>Metazoa</taxon>
        <taxon>Ecdysozoa</taxon>
        <taxon>Nematoda</taxon>
        <taxon>Chromadorea</taxon>
        <taxon>Rhabditida</taxon>
        <taxon>Spirurina</taxon>
        <taxon>Spiruromorpha</taxon>
        <taxon>Filarioidea</taxon>
        <taxon>Setariidae</taxon>
        <taxon>Setaria</taxon>
    </lineage>
</organism>
<feature type="region of interest" description="Disordered" evidence="1">
    <location>
        <begin position="1033"/>
        <end position="1072"/>
    </location>
</feature>
<dbReference type="WBParaSite" id="sdigi.contig41.g2677.t1">
    <property type="protein sequence ID" value="sdigi.contig41.g2677.t1"/>
    <property type="gene ID" value="sdigi.contig41.g2677"/>
</dbReference>
<keyword evidence="2" id="KW-1185">Reference proteome</keyword>
<feature type="compositionally biased region" description="Basic and acidic residues" evidence="1">
    <location>
        <begin position="108"/>
        <end position="117"/>
    </location>
</feature>
<proteinExistence type="predicted"/>
<feature type="region of interest" description="Disordered" evidence="1">
    <location>
        <begin position="934"/>
        <end position="961"/>
    </location>
</feature>